<dbReference type="Proteomes" id="UP001218188">
    <property type="component" value="Unassembled WGS sequence"/>
</dbReference>
<sequence>MEYAPLEDFVDSAQPTLSKRQASAPTRDRSDGKFDLFSYKSLETEVQATLYSRGALETLWVTAFGEVEYSKRGPSAFIKFRCPRDVNCGIKRVYMEQIAQLHSLLSMENSELGGVVVSSWFEGVEGGVSVADDCFYISVDDIDQPEWYWNALNPGDLLGVWVNILRRDCVRSTGVLCREYKLNSLYFETVLPTTPRGQGFAYNCDSKPLNIPNLTPPIMLARMLAYESGTVALAEYDRDFVAVRQASLDGGSLFTFKSVPGREQGDDFGTKGALQNYIGSVFGEVGDVYSMSDGLCVLRIKIPSNASCALSDLWEKQWDVLGDIVAKDESDICYFSRASLRPGHLFCAHSVVPRHAAAVDFEQYYHMELRGLEAKRVGYFPNRGTDYTCDNNDRTPFRRCVQFLSTTMLQKIREYPPGSLALGKYQQHFFAVREESDGRECVYRFKGSRDVLVDPSSERRWPQPRHSALAYGEIEKVFRMHEEGEYCVLLTCPRNATCDAVNMFRKQLWSLRRILEIDTLECPGQVVVSWFDRAREDPQMRVRTGSFYVVLRADTEEEAAEYEDMLISNDPVGKLLECRVRFERSQVETGDGVLKRIFGLVLTSTWVGIRNESSPKHRASSGLWLYSDEGHRNTEETPLMLLLQHLEDAGRMALGTVEYGVDFAAVREGSYPGGSEFFFAEDKIVSALSEIQEGLGLRINIIVGEIEKISGVTTCSLGPACDVLCVKIRPPSNSNCEGYKAYFKQLRQLHNILETDFTNGSTQPVGDSWFDASRDFEGWGPQQDCFYVLVRDTRDDRTERVVSLVAGTCVAFCGTMSRLDEEVENTRNYYLWALEFLPGEFPTQGEAGILHYNISAFVYLVAFSITSVHRRDAAVELVRMFDRSYGMSPLLAKIQAIGGGSLAYARYEDDFYATRDASCQEDDFYTFKSIKERWDPGSERREECLAFFPVLFGEILEVYEISTQAADQIEILLGCPRGATCRAREVFMKQVATLEHILAIDNIEFVAHRASLAGSDRLFLVRGCNGPRESEICIPGKRIMPILTVYGVIHPRMSGFLSCADPKTHGAAETSVHGCECKGTAAVVHDKTRPLKSQLNIHWQAYEMWAVCLQIQKPERLARVGPGYSCDLDSEGTCPFCGEVRESNTSEFRLNFELCSNWSEKEDSGHCRGTRATQIMTPEPCLALVSYVDIGQARFGNSGRIWPGQAQSGLETSHTLPQRF</sequence>
<protein>
    <submittedName>
        <fullName evidence="1">Uncharacterized protein</fullName>
    </submittedName>
</protein>
<evidence type="ECO:0000313" key="2">
    <source>
        <dbReference type="Proteomes" id="UP001218188"/>
    </source>
</evidence>
<gene>
    <name evidence="1" type="ORF">C8F04DRAFT_1196680</name>
</gene>
<dbReference type="AlphaFoldDB" id="A0AAD6WPK7"/>
<reference evidence="1" key="1">
    <citation type="submission" date="2023-03" db="EMBL/GenBank/DDBJ databases">
        <title>Massive genome expansion in bonnet fungi (Mycena s.s.) driven by repeated elements and novel gene families across ecological guilds.</title>
        <authorList>
            <consortium name="Lawrence Berkeley National Laboratory"/>
            <person name="Harder C.B."/>
            <person name="Miyauchi S."/>
            <person name="Viragh M."/>
            <person name="Kuo A."/>
            <person name="Thoen E."/>
            <person name="Andreopoulos B."/>
            <person name="Lu D."/>
            <person name="Skrede I."/>
            <person name="Drula E."/>
            <person name="Henrissat B."/>
            <person name="Morin E."/>
            <person name="Kohler A."/>
            <person name="Barry K."/>
            <person name="LaButti K."/>
            <person name="Morin E."/>
            <person name="Salamov A."/>
            <person name="Lipzen A."/>
            <person name="Mereny Z."/>
            <person name="Hegedus B."/>
            <person name="Baldrian P."/>
            <person name="Stursova M."/>
            <person name="Weitz H."/>
            <person name="Taylor A."/>
            <person name="Grigoriev I.V."/>
            <person name="Nagy L.G."/>
            <person name="Martin F."/>
            <person name="Kauserud H."/>
        </authorList>
    </citation>
    <scope>NUCLEOTIDE SEQUENCE</scope>
    <source>
        <strain evidence="1">CBHHK200</strain>
    </source>
</reference>
<keyword evidence="2" id="KW-1185">Reference proteome</keyword>
<comment type="caution">
    <text evidence="1">The sequence shown here is derived from an EMBL/GenBank/DDBJ whole genome shotgun (WGS) entry which is preliminary data.</text>
</comment>
<evidence type="ECO:0000313" key="1">
    <source>
        <dbReference type="EMBL" id="KAJ7020405.1"/>
    </source>
</evidence>
<accession>A0AAD6WPK7</accession>
<name>A0AAD6WPK7_9AGAR</name>
<dbReference type="EMBL" id="JARJCM010000264">
    <property type="protein sequence ID" value="KAJ7020405.1"/>
    <property type="molecule type" value="Genomic_DNA"/>
</dbReference>
<organism evidence="1 2">
    <name type="scientific">Mycena alexandri</name>
    <dbReference type="NCBI Taxonomy" id="1745969"/>
    <lineage>
        <taxon>Eukaryota</taxon>
        <taxon>Fungi</taxon>
        <taxon>Dikarya</taxon>
        <taxon>Basidiomycota</taxon>
        <taxon>Agaricomycotina</taxon>
        <taxon>Agaricomycetes</taxon>
        <taxon>Agaricomycetidae</taxon>
        <taxon>Agaricales</taxon>
        <taxon>Marasmiineae</taxon>
        <taxon>Mycenaceae</taxon>
        <taxon>Mycena</taxon>
    </lineage>
</organism>
<proteinExistence type="predicted"/>